<dbReference type="GeneID" id="93254648"/>
<name>A0A9Q2KX66_9GAMM</name>
<comment type="caution">
    <text evidence="2">The sequence shown here is derived from an EMBL/GenBank/DDBJ whole genome shotgun (WGS) entry which is preliminary data.</text>
</comment>
<dbReference type="AlphaFoldDB" id="A0A9Q2KX66"/>
<dbReference type="InterPro" id="IPR055259">
    <property type="entry name" value="YkvP/CgeB_Glyco_trans-like"/>
</dbReference>
<dbReference type="Proteomes" id="UP000701999">
    <property type="component" value="Unassembled WGS sequence"/>
</dbReference>
<protein>
    <submittedName>
        <fullName evidence="2">Glycosyltransferase family 1 protein</fullName>
    </submittedName>
</protein>
<dbReference type="RefSeq" id="WP_159184054.1">
    <property type="nucleotide sequence ID" value="NZ_JACVJL010000106.1"/>
</dbReference>
<proteinExistence type="predicted"/>
<evidence type="ECO:0000313" key="3">
    <source>
        <dbReference type="Proteomes" id="UP000701999"/>
    </source>
</evidence>
<evidence type="ECO:0000259" key="1">
    <source>
        <dbReference type="Pfam" id="PF13524"/>
    </source>
</evidence>
<keyword evidence="3" id="KW-1185">Reference proteome</keyword>
<feature type="domain" description="Spore protein YkvP/CgeB glycosyl transferase-like" evidence="1">
    <location>
        <begin position="201"/>
        <end position="327"/>
    </location>
</feature>
<dbReference type="Pfam" id="PF13524">
    <property type="entry name" value="Glyco_trans_1_2"/>
    <property type="match status" value="1"/>
</dbReference>
<sequence>MVNLKIAIIADQITTATIGYEDNCTCYNITPLNYKFIFKIFKPDLFFVESAWQGYRNSWKFKIASYPDHPKRSNAKLIKVVDYAKRLGIPTVFWNKEDGVHFDRFIDSVKHFEYIFTVDENCIPKYQEAVSSKITVNTMMFAVQPKIHYFKGFDFKHKRANFAGSYSHHIHSKRREIQDMMFESVCSAGLGLTVFDRNSGRDSENYRYPKLDNMSVKSSVSYKQTADIYRDHMLSLNVNTIEDSPTMFSRRLIEILACGGIVITNNTLAVQKMFAKYCHVIETKQQIDEIVERVTRDGLSDDDLVMAKAGSEYVLANFTWTNNLEMIKQVVGLK</sequence>
<evidence type="ECO:0000313" key="2">
    <source>
        <dbReference type="EMBL" id="MBK2065419.1"/>
    </source>
</evidence>
<gene>
    <name evidence="2" type="ORF">IB647_07205</name>
</gene>
<accession>A0A9Q2KX66</accession>
<organism evidence="2 3">
    <name type="scientific">Francisella noatunensis</name>
    <dbReference type="NCBI Taxonomy" id="657445"/>
    <lineage>
        <taxon>Bacteria</taxon>
        <taxon>Pseudomonadati</taxon>
        <taxon>Pseudomonadota</taxon>
        <taxon>Gammaproteobacteria</taxon>
        <taxon>Thiotrichales</taxon>
        <taxon>Francisellaceae</taxon>
        <taxon>Francisella</taxon>
    </lineage>
</organism>
<reference evidence="2 3" key="1">
    <citation type="submission" date="2020-09" db="EMBL/GenBank/DDBJ databases">
        <title>Development of specific Francisella tularensis PCR assay based on in-depth characterization of family Francisellaceae.</title>
        <authorList>
            <person name="Ohrman C."/>
            <person name="Sahl J."/>
            <person name="Sjodin A."/>
            <person name="Uneklint I."/>
            <person name="Ballard R."/>
            <person name="Karlsson L."/>
            <person name="Mcdonough R."/>
            <person name="Sundell D."/>
            <person name="Soria K."/>
            <person name="Brindeflk B."/>
            <person name="Vallesi A."/>
            <person name="Ramirez-Paredes J.G."/>
            <person name="Colquhoun D."/>
            <person name="Myrtennas K."/>
            <person name="Birdsell D."/>
            <person name="Johansson A."/>
            <person name="Wagner D."/>
            <person name="Forsman M."/>
        </authorList>
    </citation>
    <scope>NUCLEOTIDE SEQUENCE [LARGE SCALE GENOMIC DNA]</scope>
    <source>
        <strain evidence="2 3">FSC1140</strain>
    </source>
</reference>
<dbReference type="EMBL" id="JACVKN010000151">
    <property type="protein sequence ID" value="MBK2065419.1"/>
    <property type="molecule type" value="Genomic_DNA"/>
</dbReference>